<sequence>MQPRFPPRSKLFRTIFARHTPQPFPLPPSAVLSHPTFEITRKVDRRTYAVTRRLNRWHRHEDEMMMLEEMQRQEEEQRRMPVVVVSQHADLNTGSKTKPVVTWGKDGELQFPGREEGSGDHGGTGAAEVRVEAGFSRAHRRKGRQPRKDEEPPAET</sequence>
<feature type="compositionally biased region" description="Basic and acidic residues" evidence="1">
    <location>
        <begin position="105"/>
        <end position="119"/>
    </location>
</feature>
<dbReference type="EMBL" id="SDOX01000096">
    <property type="protein sequence ID" value="TFJ82561.1"/>
    <property type="molecule type" value="Genomic_DNA"/>
</dbReference>
<accession>A0A4D9CTJ2</accession>
<comment type="caution">
    <text evidence="2">The sequence shown here is derived from an EMBL/GenBank/DDBJ whole genome shotgun (WGS) entry which is preliminary data.</text>
</comment>
<feature type="region of interest" description="Disordered" evidence="1">
    <location>
        <begin position="86"/>
        <end position="156"/>
    </location>
</feature>
<dbReference type="Proteomes" id="UP000355283">
    <property type="component" value="Unassembled WGS sequence"/>
</dbReference>
<evidence type="ECO:0000313" key="3">
    <source>
        <dbReference type="Proteomes" id="UP000355283"/>
    </source>
</evidence>
<feature type="compositionally biased region" description="Basic and acidic residues" evidence="1">
    <location>
        <begin position="146"/>
        <end position="156"/>
    </location>
</feature>
<keyword evidence="3" id="KW-1185">Reference proteome</keyword>
<protein>
    <submittedName>
        <fullName evidence="2">Uncharacterized protein</fullName>
    </submittedName>
</protein>
<proteinExistence type="predicted"/>
<evidence type="ECO:0000256" key="1">
    <source>
        <dbReference type="SAM" id="MobiDB-lite"/>
    </source>
</evidence>
<name>A0A4D9CTJ2_9STRA</name>
<reference evidence="2 3" key="1">
    <citation type="submission" date="2019-01" db="EMBL/GenBank/DDBJ databases">
        <title>Nuclear Genome Assembly of the Microalgal Biofuel strain Nannochloropsis salina CCMP1776.</title>
        <authorList>
            <person name="Hovde B."/>
        </authorList>
    </citation>
    <scope>NUCLEOTIDE SEQUENCE [LARGE SCALE GENOMIC DNA]</scope>
    <source>
        <strain evidence="2 3">CCMP1776</strain>
    </source>
</reference>
<gene>
    <name evidence="2" type="ORF">NSK_005987</name>
</gene>
<dbReference type="AlphaFoldDB" id="A0A4D9CTJ2"/>
<organism evidence="2 3">
    <name type="scientific">Nannochloropsis salina CCMP1776</name>
    <dbReference type="NCBI Taxonomy" id="1027361"/>
    <lineage>
        <taxon>Eukaryota</taxon>
        <taxon>Sar</taxon>
        <taxon>Stramenopiles</taxon>
        <taxon>Ochrophyta</taxon>
        <taxon>Eustigmatophyceae</taxon>
        <taxon>Eustigmatales</taxon>
        <taxon>Monodopsidaceae</taxon>
        <taxon>Microchloropsis</taxon>
        <taxon>Microchloropsis salina</taxon>
    </lineage>
</organism>
<evidence type="ECO:0000313" key="2">
    <source>
        <dbReference type="EMBL" id="TFJ82561.1"/>
    </source>
</evidence>
<dbReference type="OrthoDB" id="10303769at2759"/>